<evidence type="ECO:0000313" key="2">
    <source>
        <dbReference type="Proteomes" id="UP000013827"/>
    </source>
</evidence>
<dbReference type="GeneID" id="17270874"/>
<keyword evidence="2" id="KW-1185">Reference proteome</keyword>
<sequence>MEKFAVFRPSEGSTSAAPPLGVLGKGCLLDTLALGMHNRTCRSIMGLLVGNSKTNNRPSSRHYFGFNLNFNDVPLGNANALHSHKGLEWFMAYSGDFEIRAGNQGRSKVHLSKDDFILMNSNDCAMILCGTIGAPWVQWATDVVDAAREKGVLCTDMGILYDAGTAPPEQEEREVHDVSQAQLESFVHRAADKPCVSSPQGDGDLCFEHVVIRAVAGEGIGGWEVLIADKKEGAWSLSLAGDDAGDDTGPARLFVISSSMSTPSDLTSAWLPRSSPGA</sequence>
<dbReference type="InterPro" id="IPR011051">
    <property type="entry name" value="RmlC_Cupin_sf"/>
</dbReference>
<dbReference type="SUPFAM" id="SSF51182">
    <property type="entry name" value="RmlC-like cupins"/>
    <property type="match status" value="1"/>
</dbReference>
<evidence type="ECO:0008006" key="3">
    <source>
        <dbReference type="Google" id="ProtNLM"/>
    </source>
</evidence>
<accession>A0A0D3JP94</accession>
<dbReference type="PaxDb" id="2903-EOD25329"/>
<dbReference type="AlphaFoldDB" id="A0A0D3JP94"/>
<dbReference type="EnsemblProtists" id="EOD25329">
    <property type="protein sequence ID" value="EOD25329"/>
    <property type="gene ID" value="EMIHUDRAFT_237871"/>
</dbReference>
<proteinExistence type="predicted"/>
<protein>
    <recommendedName>
        <fullName evidence="3">Cupin type-1 domain-containing protein</fullName>
    </recommendedName>
</protein>
<evidence type="ECO:0000313" key="1">
    <source>
        <dbReference type="EnsemblProtists" id="EOD25329"/>
    </source>
</evidence>
<dbReference type="HOGENOM" id="CLU_1002652_0_0_1"/>
<reference evidence="1" key="2">
    <citation type="submission" date="2024-10" db="UniProtKB">
        <authorList>
            <consortium name="EnsemblProtists"/>
        </authorList>
    </citation>
    <scope>IDENTIFICATION</scope>
</reference>
<dbReference type="RefSeq" id="XP_005777758.1">
    <property type="nucleotide sequence ID" value="XM_005777701.1"/>
</dbReference>
<reference evidence="2" key="1">
    <citation type="journal article" date="2013" name="Nature">
        <title>Pan genome of the phytoplankton Emiliania underpins its global distribution.</title>
        <authorList>
            <person name="Read B.A."/>
            <person name="Kegel J."/>
            <person name="Klute M.J."/>
            <person name="Kuo A."/>
            <person name="Lefebvre S.C."/>
            <person name="Maumus F."/>
            <person name="Mayer C."/>
            <person name="Miller J."/>
            <person name="Monier A."/>
            <person name="Salamov A."/>
            <person name="Young J."/>
            <person name="Aguilar M."/>
            <person name="Claverie J.M."/>
            <person name="Frickenhaus S."/>
            <person name="Gonzalez K."/>
            <person name="Herman E.K."/>
            <person name="Lin Y.C."/>
            <person name="Napier J."/>
            <person name="Ogata H."/>
            <person name="Sarno A.F."/>
            <person name="Shmutz J."/>
            <person name="Schroeder D."/>
            <person name="de Vargas C."/>
            <person name="Verret F."/>
            <person name="von Dassow P."/>
            <person name="Valentin K."/>
            <person name="Van de Peer Y."/>
            <person name="Wheeler G."/>
            <person name="Dacks J.B."/>
            <person name="Delwiche C.F."/>
            <person name="Dyhrman S.T."/>
            <person name="Glockner G."/>
            <person name="John U."/>
            <person name="Richards T."/>
            <person name="Worden A.Z."/>
            <person name="Zhang X."/>
            <person name="Grigoriev I.V."/>
            <person name="Allen A.E."/>
            <person name="Bidle K."/>
            <person name="Borodovsky M."/>
            <person name="Bowler C."/>
            <person name="Brownlee C."/>
            <person name="Cock J.M."/>
            <person name="Elias M."/>
            <person name="Gladyshev V.N."/>
            <person name="Groth M."/>
            <person name="Guda C."/>
            <person name="Hadaegh A."/>
            <person name="Iglesias-Rodriguez M.D."/>
            <person name="Jenkins J."/>
            <person name="Jones B.M."/>
            <person name="Lawson T."/>
            <person name="Leese F."/>
            <person name="Lindquist E."/>
            <person name="Lobanov A."/>
            <person name="Lomsadze A."/>
            <person name="Malik S.B."/>
            <person name="Marsh M.E."/>
            <person name="Mackinder L."/>
            <person name="Mock T."/>
            <person name="Mueller-Roeber B."/>
            <person name="Pagarete A."/>
            <person name="Parker M."/>
            <person name="Probert I."/>
            <person name="Quesneville H."/>
            <person name="Raines C."/>
            <person name="Rensing S.A."/>
            <person name="Riano-Pachon D.M."/>
            <person name="Richier S."/>
            <person name="Rokitta S."/>
            <person name="Shiraiwa Y."/>
            <person name="Soanes D.M."/>
            <person name="van der Giezen M."/>
            <person name="Wahlund T.M."/>
            <person name="Williams B."/>
            <person name="Wilson W."/>
            <person name="Wolfe G."/>
            <person name="Wurch L.L."/>
        </authorList>
    </citation>
    <scope>NUCLEOTIDE SEQUENCE</scope>
</reference>
<organism evidence="1 2">
    <name type="scientific">Emiliania huxleyi (strain CCMP1516)</name>
    <dbReference type="NCBI Taxonomy" id="280463"/>
    <lineage>
        <taxon>Eukaryota</taxon>
        <taxon>Haptista</taxon>
        <taxon>Haptophyta</taxon>
        <taxon>Prymnesiophyceae</taxon>
        <taxon>Isochrysidales</taxon>
        <taxon>Noelaerhabdaceae</taxon>
        <taxon>Emiliania</taxon>
    </lineage>
</organism>
<dbReference type="KEGG" id="ehx:EMIHUDRAFT_237871"/>
<dbReference type="Proteomes" id="UP000013827">
    <property type="component" value="Unassembled WGS sequence"/>
</dbReference>
<name>A0A0D3JP94_EMIH1</name>